<accession>A0ABT9NMZ7</accession>
<dbReference type="Gene3D" id="1.10.10.60">
    <property type="entry name" value="Homeodomain-like"/>
    <property type="match status" value="1"/>
</dbReference>
<keyword evidence="3" id="KW-0804">Transcription</keyword>
<evidence type="ECO:0000256" key="1">
    <source>
        <dbReference type="ARBA" id="ARBA00023015"/>
    </source>
</evidence>
<dbReference type="InterPro" id="IPR050692">
    <property type="entry name" value="HTH_transcr_repressor_FabR"/>
</dbReference>
<dbReference type="SUPFAM" id="SSF46689">
    <property type="entry name" value="Homeodomain-like"/>
    <property type="match status" value="1"/>
</dbReference>
<feature type="region of interest" description="Disordered" evidence="5">
    <location>
        <begin position="1"/>
        <end position="21"/>
    </location>
</feature>
<evidence type="ECO:0000313" key="8">
    <source>
        <dbReference type="Proteomes" id="UP001240447"/>
    </source>
</evidence>
<keyword evidence="2 4" id="KW-0238">DNA-binding</keyword>
<feature type="domain" description="HTH tetR-type" evidence="6">
    <location>
        <begin position="23"/>
        <end position="83"/>
    </location>
</feature>
<organism evidence="7 8">
    <name type="scientific">Nocardioides massiliensis</name>
    <dbReference type="NCBI Taxonomy" id="1325935"/>
    <lineage>
        <taxon>Bacteria</taxon>
        <taxon>Bacillati</taxon>
        <taxon>Actinomycetota</taxon>
        <taxon>Actinomycetes</taxon>
        <taxon>Propionibacteriales</taxon>
        <taxon>Nocardioidaceae</taxon>
        <taxon>Nocardioides</taxon>
    </lineage>
</organism>
<evidence type="ECO:0000256" key="4">
    <source>
        <dbReference type="PROSITE-ProRule" id="PRU00335"/>
    </source>
</evidence>
<evidence type="ECO:0000259" key="6">
    <source>
        <dbReference type="PROSITE" id="PS50977"/>
    </source>
</evidence>
<sequence length="219" mass="24505">MSEMVRGAGAEVEGPLTRAERKERTRQALLDAALRLSAEHTLAAVSLRHITREVGIVPTAFYRHFESVEQLGLELVDASFASLRAMIRAVRAGDPAIDAIVRNSVEVLVEHVHAQRPHFQFIARERFGGLTPVREAIGHQLQLFERELATDLARLPTMDTWSSDDLHVLANLIVHAMVATVEQLLATPDNRRDLEQEIMRTARRQLQMIIVGAANWGAR</sequence>
<feature type="DNA-binding region" description="H-T-H motif" evidence="4">
    <location>
        <begin position="46"/>
        <end position="65"/>
    </location>
</feature>
<gene>
    <name evidence="7" type="ORF">J2S59_001224</name>
</gene>
<dbReference type="PANTHER" id="PTHR47752">
    <property type="entry name" value="HTH-TYPE TRANSCRIPTIONAL REPRESSOR FABR"/>
    <property type="match status" value="1"/>
</dbReference>
<evidence type="ECO:0000256" key="5">
    <source>
        <dbReference type="SAM" id="MobiDB-lite"/>
    </source>
</evidence>
<name>A0ABT9NMZ7_9ACTN</name>
<dbReference type="PANTHER" id="PTHR47752:SF1">
    <property type="entry name" value="HTH-TYPE TRANSCRIPTIONAL REPRESSOR FABR"/>
    <property type="match status" value="1"/>
</dbReference>
<comment type="caution">
    <text evidence="7">The sequence shown here is derived from an EMBL/GenBank/DDBJ whole genome shotgun (WGS) entry which is preliminary data.</text>
</comment>
<keyword evidence="8" id="KW-1185">Reference proteome</keyword>
<dbReference type="Proteomes" id="UP001240447">
    <property type="component" value="Unassembled WGS sequence"/>
</dbReference>
<dbReference type="Pfam" id="PF00440">
    <property type="entry name" value="TetR_N"/>
    <property type="match status" value="1"/>
</dbReference>
<dbReference type="Gene3D" id="1.10.357.10">
    <property type="entry name" value="Tetracycline Repressor, domain 2"/>
    <property type="match status" value="1"/>
</dbReference>
<dbReference type="EMBL" id="JAUSQM010000001">
    <property type="protein sequence ID" value="MDP9821415.1"/>
    <property type="molecule type" value="Genomic_DNA"/>
</dbReference>
<dbReference type="InterPro" id="IPR009057">
    <property type="entry name" value="Homeodomain-like_sf"/>
</dbReference>
<keyword evidence="1" id="KW-0805">Transcription regulation</keyword>
<dbReference type="InterPro" id="IPR001647">
    <property type="entry name" value="HTH_TetR"/>
</dbReference>
<dbReference type="PROSITE" id="PS50977">
    <property type="entry name" value="HTH_TETR_2"/>
    <property type="match status" value="1"/>
</dbReference>
<dbReference type="InterPro" id="IPR054129">
    <property type="entry name" value="DesT_TetR_C"/>
</dbReference>
<evidence type="ECO:0000256" key="2">
    <source>
        <dbReference type="ARBA" id="ARBA00023125"/>
    </source>
</evidence>
<evidence type="ECO:0000256" key="3">
    <source>
        <dbReference type="ARBA" id="ARBA00023163"/>
    </source>
</evidence>
<reference evidence="7 8" key="1">
    <citation type="submission" date="2023-07" db="EMBL/GenBank/DDBJ databases">
        <title>Sequencing the genomes of 1000 actinobacteria strains.</title>
        <authorList>
            <person name="Klenk H.-P."/>
        </authorList>
    </citation>
    <scope>NUCLEOTIDE SEQUENCE [LARGE SCALE GENOMIC DNA]</scope>
    <source>
        <strain evidence="7 8">GD13</strain>
    </source>
</reference>
<evidence type="ECO:0000313" key="7">
    <source>
        <dbReference type="EMBL" id="MDP9821415.1"/>
    </source>
</evidence>
<protein>
    <submittedName>
        <fullName evidence="7">AcrR family transcriptional regulator</fullName>
    </submittedName>
</protein>
<dbReference type="Pfam" id="PF21943">
    <property type="entry name" value="TetR_C_46"/>
    <property type="match status" value="1"/>
</dbReference>
<proteinExistence type="predicted"/>